<accession>M7BF93</accession>
<dbReference type="PANTHER" id="PTHR22829">
    <property type="entry name" value="DEP DOMAIN PROTEIN"/>
    <property type="match status" value="1"/>
</dbReference>
<dbReference type="GO" id="GO:0005886">
    <property type="term" value="C:plasma membrane"/>
    <property type="evidence" value="ECO:0007669"/>
    <property type="project" value="TreeGrafter"/>
</dbReference>
<evidence type="ECO:0000256" key="5">
    <source>
        <dbReference type="ARBA" id="ARBA00023119"/>
    </source>
</evidence>
<dbReference type="InterPro" id="IPR013783">
    <property type="entry name" value="Ig-like_fold"/>
</dbReference>
<dbReference type="FunFam" id="2.60.40.10:FF:000638">
    <property type="entry name" value="von Willebrand factor A domain-containing 1"/>
    <property type="match status" value="1"/>
</dbReference>
<dbReference type="Gene3D" id="2.60.40.10">
    <property type="entry name" value="Immunoglobulins"/>
    <property type="match status" value="6"/>
</dbReference>
<keyword evidence="2" id="KW-0964">Secreted</keyword>
<dbReference type="GO" id="GO:0005085">
    <property type="term" value="F:guanyl-nucleotide exchange factor activity"/>
    <property type="evidence" value="ECO:0007669"/>
    <property type="project" value="TreeGrafter"/>
</dbReference>
<dbReference type="FunFam" id="2.60.40.10:FF:000480">
    <property type="entry name" value="Collagen, type XII, alpha 1"/>
    <property type="match status" value="1"/>
</dbReference>
<feature type="compositionally biased region" description="Pro residues" evidence="9">
    <location>
        <begin position="1499"/>
        <end position="1508"/>
    </location>
</feature>
<comment type="function">
    <text evidence="7">Probable collagen protein.</text>
</comment>
<evidence type="ECO:0000259" key="11">
    <source>
        <dbReference type="PROSITE" id="PS50234"/>
    </source>
</evidence>
<evidence type="ECO:0000256" key="7">
    <source>
        <dbReference type="ARBA" id="ARBA00056720"/>
    </source>
</evidence>
<dbReference type="Gene3D" id="2.30.42.10">
    <property type="match status" value="1"/>
</dbReference>
<dbReference type="InterPro" id="IPR003961">
    <property type="entry name" value="FN3_dom"/>
</dbReference>
<dbReference type="CDD" id="cd01482">
    <property type="entry name" value="vWA_collagen_alphaI-XII-like"/>
    <property type="match status" value="1"/>
</dbReference>
<feature type="domain" description="DEP" evidence="10">
    <location>
        <begin position="100"/>
        <end position="188"/>
    </location>
</feature>
<feature type="compositionally biased region" description="Polar residues" evidence="9">
    <location>
        <begin position="465"/>
        <end position="487"/>
    </location>
</feature>
<dbReference type="Pfam" id="PF00610">
    <property type="entry name" value="DEP"/>
    <property type="match status" value="2"/>
</dbReference>
<dbReference type="PROSITE" id="PS50186">
    <property type="entry name" value="DEP"/>
    <property type="match status" value="2"/>
</dbReference>
<keyword evidence="5 13" id="KW-0176">Collagen</keyword>
<dbReference type="InterPro" id="IPR036388">
    <property type="entry name" value="WH-like_DNA-bd_sf"/>
</dbReference>
<feature type="compositionally biased region" description="Low complexity" evidence="9">
    <location>
        <begin position="1510"/>
        <end position="1523"/>
    </location>
</feature>
<protein>
    <recommendedName>
        <fullName evidence="8">Collagen alpha-1(XX) chain</fullName>
    </recommendedName>
</protein>
<dbReference type="Pfam" id="PF00041">
    <property type="entry name" value="fn3"/>
    <property type="match status" value="6"/>
</dbReference>
<feature type="non-terminal residue" evidence="13">
    <location>
        <position position="1"/>
    </location>
</feature>
<dbReference type="FunFam" id="2.60.40.10:FF:000234">
    <property type="entry name" value="Collagen, type XII, alpha 1"/>
    <property type="match status" value="2"/>
</dbReference>
<dbReference type="GO" id="GO:0035556">
    <property type="term" value="P:intracellular signal transduction"/>
    <property type="evidence" value="ECO:0007669"/>
    <property type="project" value="InterPro"/>
</dbReference>
<feature type="region of interest" description="Disordered" evidence="9">
    <location>
        <begin position="465"/>
        <end position="576"/>
    </location>
</feature>
<feature type="domain" description="DEP" evidence="10">
    <location>
        <begin position="1"/>
        <end position="79"/>
    </location>
</feature>
<evidence type="ECO:0000256" key="6">
    <source>
        <dbReference type="ARBA" id="ARBA00023180"/>
    </source>
</evidence>
<feature type="compositionally biased region" description="Polar residues" evidence="9">
    <location>
        <begin position="494"/>
        <end position="507"/>
    </location>
</feature>
<feature type="domain" description="Fibronectin type-III" evidence="12">
    <location>
        <begin position="880"/>
        <end position="971"/>
    </location>
</feature>
<name>M7BF93_CHEMY</name>
<evidence type="ECO:0000259" key="12">
    <source>
        <dbReference type="PROSITE" id="PS50853"/>
    </source>
</evidence>
<comment type="subcellular location">
    <subcellularLocation>
        <location evidence="1">Secreted</location>
        <location evidence="1">Extracellular space</location>
    </subcellularLocation>
</comment>
<evidence type="ECO:0000256" key="2">
    <source>
        <dbReference type="ARBA" id="ARBA00022525"/>
    </source>
</evidence>
<sequence>RLRLHDGKLIKDRRHHLRTYPNCFVAKELTDWLIDHKEAPDRETGIRLMQKLMDHYIIHHVCDEHSDYKDAKLLYRFRKDDGTFPLNKDVKVFMRGQSLYETLINVEDSILKAREENSVKYQRTFLGCEMIDWLIQEGETANRKEAVELGRALLEHGIIQHGMPKFLGMGKKVSSKHHFFDSNLLYQFWINFRRRRRLTELLNENLPRALSESPDSPFCLRKLNPEQGNSSFLSVQPNKEIKIVSAVRRSSVTSLAGSSNPYFTPTPSLGFLPAAECNPKSVLKRPVTNEELLSPGAPYIKKTLTIVGDAVGWGFVVRGGRPCHIQAVDPGGPAAAAGMKDQDVMLCHRSFLFACITLASHVTGHVHGQGPNRLKLTVLSEDRLQMKWKETEGTISGYKVQVKPMAGDLEQEVMLKTKTPKATVGGLSPTKEYTLQIYVLNGSQEALFAKRKFVIQELKNISQARNTRRNTATSPRKSITPLRNTATEHIPVAKTTSPAPSEASTQTAKDRPEKRRQKAAVSKDSSETLGRKPNTKFSVTETPTTWKTTLRSPTKSERGDLGQEKHTKGTLKRGPQFQCDTSAATDIVLLVDGSWSIGRRNFKLVREFLSTLVSPFNIARDKIRIGLSQYSSDPRTEWNLNTYVTRDEVLEAVRNLRYKGGNTFTGLALSYVLEQNLKPEAGARSDAVKLVILLTDGKSQDDANLSAQTLKNMGIEIFAIGVKNADEAELRQVASEPLELTVYNVLDFPLLSSLVSRLSRVLCTRIKEKHKSENTDSPVKAVSANTGPHLSPTNLIISEVTSRSMHLSWTPPLRPPKKYRIVYYPSRGGIPKEVVLDGSTSSTQLVNLTSHTEYLVSVFPIYENAVGDGLRGITSTSLSPPLSLRALEVSHNSLTLSWQPSSGATQYLVLCSAAPNGAEDDTKEVKVEQPEVLLDGLSPSTEYSVAVYAMYGEEASDPASIQETTLALSPPRHLSFSEISHGAVKVSWDAASRAVRAHRVTYVSSRGSNAGEAIPSSASSTVLRPLSSLTQYFISVSSIYSEGESFPLTGNVTTLKVPPPGDLKVTELSGNNVRLQWEAAAASDVLVYQIKWNALGEESSQELSVAGNLAAASLPGLKKNTEYQISIWAYYKDGARSDTVSILHRTTSQSPPTDLVIDSETPNSLQVHWRPPGSHIQYYRVTYTPESDDSAQQTVMVSGKSSGVTLQSLLPNTAYKVMVSAVHDAGESDAVSTTGQTASVLAKLPSTQGSVPFKTEACPTISSTEGSLQGFDMMEAFGLVEKEYASIKGVAMEPYVFSGTRTYTLFRDIQLTQRTSEVLLSGIPSVHTISILLRLLPETPKVPFAVWQLTDEDFQPLLGVILDSSKKSLTYFNHDYKADLQEVTFDQQEVKKIFYGSFHKVHIAVSHFRIKLYLDCKKIAEKPINAMGSISSAGFIMLGKLTGTRGPRSGSAAFQLQSLQIVCSGSWAEEDRCCDLPALRNEETCPALTPSCTCTSGIPGPPGPPGSPGSPGRRGPQGEQGEPGPKGEPGPPGQVGPEGPSGQQGSLGSQGITVQGPVGPPGIKGDKGDTGIPGIQGIPGAQGAPGRDGIQGAKGVRGLEGTAGPPGPPGPRGFQGITGARGSSGERGPPGDVGPTGEPQSLATIYQLVSQACEQMIQTHVLKFDSFIHEHTRKPVPVWDDTLKPGGPGPPGLPGIAGTRGERGEDGIPGQPGKDGYPGERGGPGPKGEKGMAGAREEGVQGPRGRAGPPGEQAIGDSGPKGSPGSTGPPGFPGARGNPGAPGYPGGCANSGCYRASIRALPVVTLADGLDSGSLQTETVLMLAARWGLLDRVRKLSGCQADILLRGRSQGDSNAAEEGDSAEKVGVQSFLNPSNAQLLKRVSECSGISRELDRVQGRLSPDAPSRFTKDTHQKLLTSKVSAAFRCLAEAAPFDATLAAMQ</sequence>
<feature type="domain" description="Fibronectin type-III" evidence="12">
    <location>
        <begin position="370"/>
        <end position="461"/>
    </location>
</feature>
<dbReference type="InterPro" id="IPR048287">
    <property type="entry name" value="TSPN-like_N"/>
</dbReference>
<dbReference type="SMART" id="SM00060">
    <property type="entry name" value="FN3"/>
    <property type="match status" value="6"/>
</dbReference>
<dbReference type="InterPro" id="IPR008160">
    <property type="entry name" value="Collagen"/>
</dbReference>
<dbReference type="SUPFAM" id="SSF46785">
    <property type="entry name" value="Winged helix' DNA-binding domain"/>
    <property type="match status" value="2"/>
</dbReference>
<dbReference type="GO" id="GO:0005581">
    <property type="term" value="C:collagen trimer"/>
    <property type="evidence" value="ECO:0007669"/>
    <property type="project" value="UniProtKB-KW"/>
</dbReference>
<dbReference type="EMBL" id="KB527578">
    <property type="protein sequence ID" value="EMP35849.1"/>
    <property type="molecule type" value="Genomic_DNA"/>
</dbReference>
<dbReference type="GO" id="GO:0005576">
    <property type="term" value="C:extracellular region"/>
    <property type="evidence" value="ECO:0007669"/>
    <property type="project" value="UniProtKB-SubCell"/>
</dbReference>
<evidence type="ECO:0000313" key="14">
    <source>
        <dbReference type="Proteomes" id="UP000031443"/>
    </source>
</evidence>
<dbReference type="Pfam" id="PF00092">
    <property type="entry name" value="VWA"/>
    <property type="match status" value="1"/>
</dbReference>
<dbReference type="eggNOG" id="KOG3544">
    <property type="taxonomic scope" value="Eukaryota"/>
</dbReference>
<evidence type="ECO:0000259" key="10">
    <source>
        <dbReference type="PROSITE" id="PS50186"/>
    </source>
</evidence>
<evidence type="ECO:0000256" key="4">
    <source>
        <dbReference type="ARBA" id="ARBA00022737"/>
    </source>
</evidence>
<dbReference type="SUPFAM" id="SSF50156">
    <property type="entry name" value="PDZ domain-like"/>
    <property type="match status" value="1"/>
</dbReference>
<feature type="domain" description="Fibronectin type-III" evidence="12">
    <location>
        <begin position="1151"/>
        <end position="1243"/>
    </location>
</feature>
<feature type="compositionally biased region" description="Polar residues" evidence="9">
    <location>
        <begin position="535"/>
        <end position="553"/>
    </location>
</feature>
<keyword evidence="4" id="KW-0677">Repeat</keyword>
<dbReference type="InterPro" id="IPR036034">
    <property type="entry name" value="PDZ_sf"/>
</dbReference>
<dbReference type="Gene3D" id="2.60.120.200">
    <property type="match status" value="1"/>
</dbReference>
<feature type="domain" description="Fibronectin type-III" evidence="12">
    <location>
        <begin position="791"/>
        <end position="879"/>
    </location>
</feature>
<dbReference type="CDD" id="cd00063">
    <property type="entry name" value="FN3"/>
    <property type="match status" value="6"/>
</dbReference>
<feature type="domain" description="Fibronectin type-III" evidence="12">
    <location>
        <begin position="1059"/>
        <end position="1150"/>
    </location>
</feature>
<feature type="compositionally biased region" description="Low complexity" evidence="9">
    <location>
        <begin position="1535"/>
        <end position="1551"/>
    </location>
</feature>
<proteinExistence type="predicted"/>
<dbReference type="SMART" id="SM00210">
    <property type="entry name" value="TSPN"/>
    <property type="match status" value="1"/>
</dbReference>
<feature type="compositionally biased region" description="Basic and acidic residues" evidence="9">
    <location>
        <begin position="554"/>
        <end position="567"/>
    </location>
</feature>
<dbReference type="InterPro" id="IPR036116">
    <property type="entry name" value="FN3_sf"/>
</dbReference>
<dbReference type="FunFam" id="2.60.40.10:FF:000953">
    <property type="entry name" value="Collagen, type XX, alpha 1"/>
    <property type="match status" value="1"/>
</dbReference>
<feature type="region of interest" description="Disordered" evidence="9">
    <location>
        <begin position="1677"/>
        <end position="1779"/>
    </location>
</feature>
<dbReference type="CDD" id="cd04441">
    <property type="entry name" value="DEP_2_DEP6"/>
    <property type="match status" value="1"/>
</dbReference>
<dbReference type="SUPFAM" id="SSF49265">
    <property type="entry name" value="Fibronectin type III"/>
    <property type="match status" value="4"/>
</dbReference>
<keyword evidence="14" id="KW-1185">Reference proteome</keyword>
<gene>
    <name evidence="13" type="ORF">UY3_07086</name>
</gene>
<feature type="compositionally biased region" description="Low complexity" evidence="9">
    <location>
        <begin position="1572"/>
        <end position="1585"/>
    </location>
</feature>
<feature type="region of interest" description="Disordered" evidence="9">
    <location>
        <begin position="1498"/>
        <end position="1639"/>
    </location>
</feature>
<dbReference type="InterPro" id="IPR036465">
    <property type="entry name" value="vWFA_dom_sf"/>
</dbReference>
<dbReference type="InterPro" id="IPR051832">
    <property type="entry name" value="mTOR-Rac_regulators"/>
</dbReference>
<dbReference type="PRINTS" id="PR00453">
    <property type="entry name" value="VWFADOMAIN"/>
</dbReference>
<dbReference type="Gene3D" id="3.40.50.410">
    <property type="entry name" value="von Willebrand factor, type A domain"/>
    <property type="match status" value="1"/>
</dbReference>
<evidence type="ECO:0000256" key="3">
    <source>
        <dbReference type="ARBA" id="ARBA00022729"/>
    </source>
</evidence>
<dbReference type="Gene3D" id="1.10.10.10">
    <property type="entry name" value="Winged helix-like DNA-binding domain superfamily/Winged helix DNA-binding domain"/>
    <property type="match status" value="2"/>
</dbReference>
<feature type="compositionally biased region" description="Low complexity" evidence="9">
    <location>
        <begin position="1756"/>
        <end position="1766"/>
    </location>
</feature>
<organism evidence="13 14">
    <name type="scientific">Chelonia mydas</name>
    <name type="common">Green sea-turtle</name>
    <name type="synonym">Chelonia agassizi</name>
    <dbReference type="NCBI Taxonomy" id="8469"/>
    <lineage>
        <taxon>Eukaryota</taxon>
        <taxon>Metazoa</taxon>
        <taxon>Chordata</taxon>
        <taxon>Craniata</taxon>
        <taxon>Vertebrata</taxon>
        <taxon>Euteleostomi</taxon>
        <taxon>Archelosauria</taxon>
        <taxon>Testudinata</taxon>
        <taxon>Testudines</taxon>
        <taxon>Cryptodira</taxon>
        <taxon>Durocryptodira</taxon>
        <taxon>Americhelydia</taxon>
        <taxon>Chelonioidea</taxon>
        <taxon>Cheloniidae</taxon>
        <taxon>Chelonia</taxon>
    </lineage>
</organism>
<keyword evidence="3" id="KW-0732">Signal</keyword>
<dbReference type="InterPro" id="IPR013320">
    <property type="entry name" value="ConA-like_dom_sf"/>
</dbReference>
<dbReference type="GO" id="GO:0005096">
    <property type="term" value="F:GTPase activator activity"/>
    <property type="evidence" value="ECO:0007669"/>
    <property type="project" value="TreeGrafter"/>
</dbReference>
<evidence type="ECO:0000313" key="13">
    <source>
        <dbReference type="EMBL" id="EMP35849.1"/>
    </source>
</evidence>
<dbReference type="SMART" id="SM00327">
    <property type="entry name" value="VWA"/>
    <property type="match status" value="1"/>
</dbReference>
<dbReference type="SUPFAM" id="SSF49899">
    <property type="entry name" value="Concanavalin A-like lectins/glucanases"/>
    <property type="match status" value="1"/>
</dbReference>
<dbReference type="PANTHER" id="PTHR22829:SF7">
    <property type="entry name" value="DEP DOMAIN-CONTAINING MTOR-INTERACTING PROTEIN"/>
    <property type="match status" value="1"/>
</dbReference>
<dbReference type="FunFam" id="2.60.120.200:FF:000008">
    <property type="entry name" value="Collagen type XII alpha 1 chain"/>
    <property type="match status" value="1"/>
</dbReference>
<dbReference type="GO" id="GO:0032007">
    <property type="term" value="P:negative regulation of TOR signaling"/>
    <property type="evidence" value="ECO:0007669"/>
    <property type="project" value="InterPro"/>
</dbReference>
<dbReference type="PROSITE" id="PS50853">
    <property type="entry name" value="FN3"/>
    <property type="match status" value="5"/>
</dbReference>
<dbReference type="InterPro" id="IPR037336">
    <property type="entry name" value="DEPTOR_DEP_2"/>
</dbReference>
<dbReference type="FunFam" id="2.60.40.10:FF:000974">
    <property type="entry name" value="Collagen alpha-1(XX) chain"/>
    <property type="match status" value="1"/>
</dbReference>
<dbReference type="Proteomes" id="UP000031443">
    <property type="component" value="Unassembled WGS sequence"/>
</dbReference>
<reference evidence="14" key="1">
    <citation type="journal article" date="2013" name="Nat. Genet.">
        <title>The draft genomes of soft-shell turtle and green sea turtle yield insights into the development and evolution of the turtle-specific body plan.</title>
        <authorList>
            <person name="Wang Z."/>
            <person name="Pascual-Anaya J."/>
            <person name="Zadissa A."/>
            <person name="Li W."/>
            <person name="Niimura Y."/>
            <person name="Huang Z."/>
            <person name="Li C."/>
            <person name="White S."/>
            <person name="Xiong Z."/>
            <person name="Fang D."/>
            <person name="Wang B."/>
            <person name="Ming Y."/>
            <person name="Chen Y."/>
            <person name="Zheng Y."/>
            <person name="Kuraku S."/>
            <person name="Pignatelli M."/>
            <person name="Herrero J."/>
            <person name="Beal K."/>
            <person name="Nozawa M."/>
            <person name="Li Q."/>
            <person name="Wang J."/>
            <person name="Zhang H."/>
            <person name="Yu L."/>
            <person name="Shigenobu S."/>
            <person name="Wang J."/>
            <person name="Liu J."/>
            <person name="Flicek P."/>
            <person name="Searle S."/>
            <person name="Wang J."/>
            <person name="Kuratani S."/>
            <person name="Yin Y."/>
            <person name="Aken B."/>
            <person name="Zhang G."/>
            <person name="Irie N."/>
        </authorList>
    </citation>
    <scope>NUCLEOTIDE SEQUENCE [LARGE SCALE GENOMIC DNA]</scope>
</reference>
<evidence type="ECO:0000256" key="8">
    <source>
        <dbReference type="ARBA" id="ARBA00069772"/>
    </source>
</evidence>
<dbReference type="GO" id="GO:0007186">
    <property type="term" value="P:G protein-coupled receptor signaling pathway"/>
    <property type="evidence" value="ECO:0007669"/>
    <property type="project" value="TreeGrafter"/>
</dbReference>
<evidence type="ECO:0000256" key="1">
    <source>
        <dbReference type="ARBA" id="ARBA00004239"/>
    </source>
</evidence>
<dbReference type="SUPFAM" id="SSF53300">
    <property type="entry name" value="vWA-like"/>
    <property type="match status" value="1"/>
</dbReference>
<evidence type="ECO:0000256" key="9">
    <source>
        <dbReference type="SAM" id="MobiDB-lite"/>
    </source>
</evidence>
<dbReference type="InterPro" id="IPR000591">
    <property type="entry name" value="DEP_dom"/>
</dbReference>
<dbReference type="FunFam" id="3.40.50.410:FF:000001">
    <property type="entry name" value="Collagen, type XII, alpha 1"/>
    <property type="match status" value="1"/>
</dbReference>
<dbReference type="InterPro" id="IPR002035">
    <property type="entry name" value="VWF_A"/>
</dbReference>
<dbReference type="SMART" id="SM00049">
    <property type="entry name" value="DEP"/>
    <property type="match status" value="2"/>
</dbReference>
<dbReference type="PROSITE" id="PS50234">
    <property type="entry name" value="VWFA"/>
    <property type="match status" value="1"/>
</dbReference>
<dbReference type="Pfam" id="PF01391">
    <property type="entry name" value="Collagen"/>
    <property type="match status" value="2"/>
</dbReference>
<dbReference type="STRING" id="8469.M7BF93"/>
<feature type="compositionally biased region" description="Basic and acidic residues" evidence="9">
    <location>
        <begin position="1727"/>
        <end position="1739"/>
    </location>
</feature>
<keyword evidence="6" id="KW-0325">Glycoprotein</keyword>
<feature type="domain" description="VWFA" evidence="11">
    <location>
        <begin position="586"/>
        <end position="758"/>
    </location>
</feature>
<dbReference type="InterPro" id="IPR036390">
    <property type="entry name" value="WH_DNA-bd_sf"/>
</dbReference>